<evidence type="ECO:0000313" key="2">
    <source>
        <dbReference type="EnsemblPlants" id="TraesCS3D02G346300.1"/>
    </source>
</evidence>
<dbReference type="Gramene" id="TraesCS3D03G0770100.2">
    <property type="protein sequence ID" value="TraesCS3D03G0770100.2.CDS"/>
    <property type="gene ID" value="TraesCS3D03G0770100"/>
</dbReference>
<dbReference type="SMR" id="A0A3B6H1E7"/>
<feature type="region of interest" description="Disordered" evidence="1">
    <location>
        <begin position="50"/>
        <end position="89"/>
    </location>
</feature>
<accession>A0A3B6H1E7</accession>
<evidence type="ECO:0008006" key="4">
    <source>
        <dbReference type="Google" id="ProtNLM"/>
    </source>
</evidence>
<dbReference type="PANTHER" id="PTHR33473:SF13">
    <property type="entry name" value="ATP-DEPENDENT CLP PROTEASE ADAPTER PROTEIN CLPS2, CHLOROPLASTIC"/>
    <property type="match status" value="1"/>
</dbReference>
<organism evidence="2">
    <name type="scientific">Triticum aestivum</name>
    <name type="common">Wheat</name>
    <dbReference type="NCBI Taxonomy" id="4565"/>
    <lineage>
        <taxon>Eukaryota</taxon>
        <taxon>Viridiplantae</taxon>
        <taxon>Streptophyta</taxon>
        <taxon>Embryophyta</taxon>
        <taxon>Tracheophyta</taxon>
        <taxon>Spermatophyta</taxon>
        <taxon>Magnoliopsida</taxon>
        <taxon>Liliopsida</taxon>
        <taxon>Poales</taxon>
        <taxon>Poaceae</taxon>
        <taxon>BOP clade</taxon>
        <taxon>Pooideae</taxon>
        <taxon>Triticodae</taxon>
        <taxon>Triticeae</taxon>
        <taxon>Triticinae</taxon>
        <taxon>Triticum</taxon>
    </lineage>
</organism>
<dbReference type="OrthoDB" id="2015242at2759"/>
<dbReference type="Gramene" id="TraesCAD_scaffold_093310_01G000200.1">
    <property type="protein sequence ID" value="TraesCAD_scaffold_093310_01G000200.1"/>
    <property type="gene ID" value="TraesCAD_scaffold_093310_01G000200"/>
</dbReference>
<dbReference type="AlphaFoldDB" id="A0A3B6H1E7"/>
<dbReference type="InterPro" id="IPR014719">
    <property type="entry name" value="Ribosomal_bL12_C/ClpS-like"/>
</dbReference>
<gene>
    <name evidence="2" type="primary">LOC123079648</name>
</gene>
<feature type="compositionally biased region" description="Basic and acidic residues" evidence="1">
    <location>
        <begin position="74"/>
        <end position="83"/>
    </location>
</feature>
<protein>
    <recommendedName>
        <fullName evidence="4">Adaptor protein ClpS core domain-containing protein</fullName>
    </recommendedName>
</protein>
<dbReference type="Gramene" id="TraesCS3D02G346300.1">
    <property type="protein sequence ID" value="TraesCS3D02G346300.1"/>
    <property type="gene ID" value="TraesCS3D02G346300"/>
</dbReference>
<sequence>MAISSRAAACTALGFPSTTAAAPPSSVSVNRRAQPRKAVAAVARATSAGGAVLDPPAFDQSQLDTLPPAQEGGDTGRLKDRKGTGSGDSYKVLLLDDPRHTEKHVETALPQVVPSVTAEAARQLFHESRQKGAALVIVAVKRQGSTCPSSALGFGGPTHLFSSHRTGGKFS</sequence>
<dbReference type="Gene3D" id="3.30.1390.10">
    <property type="match status" value="1"/>
</dbReference>
<dbReference type="PANTHER" id="PTHR33473">
    <property type="entry name" value="ATP-DEPENDENT CLP PROTEASE ADAPTER PROTEIN CLPS1, CHLOROPLASTIC"/>
    <property type="match status" value="1"/>
</dbReference>
<dbReference type="Gramene" id="TraesWEE_scaffold_096719_01G000200.1">
    <property type="protein sequence ID" value="TraesWEE_scaffold_096719_01G000200.1"/>
    <property type="gene ID" value="TraesWEE_scaffold_096719_01G000200"/>
</dbReference>
<dbReference type="Gramene" id="TraesROB_scaffold_095193_01G000200.1">
    <property type="protein sequence ID" value="TraesROB_scaffold_095193_01G000200.1"/>
    <property type="gene ID" value="TraesROB_scaffold_095193_01G000200"/>
</dbReference>
<reference evidence="2" key="2">
    <citation type="submission" date="2018-10" db="UniProtKB">
        <authorList>
            <consortium name="EnsemblPlants"/>
        </authorList>
    </citation>
    <scope>IDENTIFICATION</scope>
</reference>
<name>A0A3B6H1E7_WHEAT</name>
<reference evidence="2" key="1">
    <citation type="submission" date="2018-08" db="EMBL/GenBank/DDBJ databases">
        <authorList>
            <person name="Rossello M."/>
        </authorList>
    </citation>
    <scope>NUCLEOTIDE SEQUENCE [LARGE SCALE GENOMIC DNA]</scope>
    <source>
        <strain evidence="2">cv. Chinese Spring</strain>
    </source>
</reference>
<dbReference type="GO" id="GO:0006508">
    <property type="term" value="P:proteolysis"/>
    <property type="evidence" value="ECO:0007669"/>
    <property type="project" value="InterPro"/>
</dbReference>
<dbReference type="SUPFAM" id="SSF54736">
    <property type="entry name" value="ClpS-like"/>
    <property type="match status" value="1"/>
</dbReference>
<evidence type="ECO:0000256" key="1">
    <source>
        <dbReference type="SAM" id="MobiDB-lite"/>
    </source>
</evidence>
<dbReference type="Gramene" id="TraesCLE_scaffold_084135_01G000400.1">
    <property type="protein sequence ID" value="TraesCLE_scaffold_084135_01G000400.1"/>
    <property type="gene ID" value="TraesCLE_scaffold_084135_01G000400"/>
</dbReference>
<proteinExistence type="predicted"/>
<dbReference type="STRING" id="4565.A0A3B6H1E7"/>
<keyword evidence="3" id="KW-1185">Reference proteome</keyword>
<dbReference type="EnsemblPlants" id="TraesCS3D02G346300.1">
    <property type="protein sequence ID" value="TraesCS3D02G346300.1"/>
    <property type="gene ID" value="TraesCS3D02G346300"/>
</dbReference>
<dbReference type="Proteomes" id="UP000019116">
    <property type="component" value="Chromosome 3D"/>
</dbReference>
<dbReference type="Gramene" id="TraesPARA_EIv1.0_1134690.3">
    <property type="protein sequence ID" value="TraesPARA_EIv1.0_1134690.3.CDS"/>
    <property type="gene ID" value="TraesPARA_EIv1.0_1134690"/>
</dbReference>
<dbReference type="InterPro" id="IPR022935">
    <property type="entry name" value="ClpS"/>
</dbReference>
<evidence type="ECO:0000313" key="3">
    <source>
        <dbReference type="Proteomes" id="UP000019116"/>
    </source>
</evidence>